<evidence type="ECO:0000256" key="4">
    <source>
        <dbReference type="ARBA" id="ARBA00010031"/>
    </source>
</evidence>
<feature type="transmembrane region" description="Helical" evidence="16">
    <location>
        <begin position="289"/>
        <end position="307"/>
    </location>
</feature>
<comment type="subcellular location">
    <subcellularLocation>
        <location evidence="2">Membrane</location>
        <topology evidence="2">Lipid-anchor</topology>
        <topology evidence="2">GPI-anchor</topology>
    </subcellularLocation>
    <subcellularLocation>
        <location evidence="1">Membrane</location>
        <topology evidence="1">Multi-pass membrane protein</topology>
    </subcellularLocation>
    <subcellularLocation>
        <location evidence="3">Secreted</location>
    </subcellularLocation>
</comment>
<evidence type="ECO:0000256" key="9">
    <source>
        <dbReference type="ARBA" id="ARBA00022989"/>
    </source>
</evidence>
<comment type="similarity">
    <text evidence="13">Belongs to the SAT4 family.</text>
</comment>
<dbReference type="AlphaFoldDB" id="A0A0U1LL22"/>
<keyword evidence="9 16" id="KW-1133">Transmembrane helix</keyword>
<dbReference type="OMA" id="NITAIMC"/>
<feature type="domain" description="CFEM" evidence="18">
    <location>
        <begin position="1"/>
        <end position="111"/>
    </location>
</feature>
<evidence type="ECO:0000256" key="16">
    <source>
        <dbReference type="SAM" id="Phobius"/>
    </source>
</evidence>
<evidence type="ECO:0000313" key="20">
    <source>
        <dbReference type="Proteomes" id="UP000054383"/>
    </source>
</evidence>
<comment type="caution">
    <text evidence="14">Lacks conserved residue(s) required for the propagation of feature annotation.</text>
</comment>
<evidence type="ECO:0000256" key="8">
    <source>
        <dbReference type="ARBA" id="ARBA00022729"/>
    </source>
</evidence>
<evidence type="ECO:0000256" key="11">
    <source>
        <dbReference type="ARBA" id="ARBA00023157"/>
    </source>
</evidence>
<keyword evidence="6" id="KW-0325">Glycoprotein</keyword>
<evidence type="ECO:0000256" key="2">
    <source>
        <dbReference type="ARBA" id="ARBA00004589"/>
    </source>
</evidence>
<comment type="similarity">
    <text evidence="4">Belongs to the RBT5 family.</text>
</comment>
<evidence type="ECO:0000256" key="3">
    <source>
        <dbReference type="ARBA" id="ARBA00004613"/>
    </source>
</evidence>
<protein>
    <recommendedName>
        <fullName evidence="18">CFEM domain-containing protein</fullName>
    </recommendedName>
</protein>
<dbReference type="GO" id="GO:0046872">
    <property type="term" value="F:metal ion binding"/>
    <property type="evidence" value="ECO:0007669"/>
    <property type="project" value="UniProtKB-UniRule"/>
</dbReference>
<dbReference type="PANTHER" id="PTHR33048">
    <property type="entry name" value="PTH11-LIKE INTEGRAL MEMBRANE PROTEIN (AFU_ORTHOLOGUE AFUA_5G11245)"/>
    <property type="match status" value="1"/>
</dbReference>
<keyword evidence="20" id="KW-1185">Reference proteome</keyword>
<feature type="transmembrane region" description="Helical" evidence="16">
    <location>
        <begin position="96"/>
        <end position="118"/>
    </location>
</feature>
<proteinExistence type="inferred from homology"/>
<dbReference type="GO" id="GO:0005576">
    <property type="term" value="C:extracellular region"/>
    <property type="evidence" value="ECO:0007669"/>
    <property type="project" value="UniProtKB-SubCell"/>
</dbReference>
<feature type="disulfide bond" evidence="14">
    <location>
        <begin position="41"/>
        <end position="48"/>
    </location>
</feature>
<dbReference type="InterPro" id="IPR049326">
    <property type="entry name" value="Rhodopsin_dom_fungi"/>
</dbReference>
<keyword evidence="12" id="KW-0449">Lipoprotein</keyword>
<sequence>MKYTFIFLLSALWAVAQASMLDELPSCAATCFRDSLSSTQCSPQDMSCLCADAGFQNTVQLCLSSGVCTPKEVLTSTNATSSACGLPEHDIRATMIGIPATFGSLAIIFVLARIYARLFINKFFAWDDRLIVAALVFALPLNFLLFPMANSGMGKDIWTIPFEDLTLTMKELYFAEVFYMVSEMFTQLSILAFYLRVFDSKVFRNVAYGIGVFVICFGISNTFSMILQCTPVSFFWNGWTGEHAGKCIDVNSFSWARAAIEIFVDLAIISLPIPLLLGLKLSWNKKLQILSMFSIGFLITLVSILRLESLVRFSKSTNTTYDNAPAIYWSVLECDIAILCACMPALRIILGAIFPEYFGSSFNSEASPSRGSNNKGNSRQSAMSVKGGSASSSDPEADPINKSIASWGAMHTGADDRSRTLSPVEMYSVKTDHA</sequence>
<keyword evidence="6" id="KW-0336">GPI-anchor</keyword>
<evidence type="ECO:0000256" key="7">
    <source>
        <dbReference type="ARBA" id="ARBA00022692"/>
    </source>
</evidence>
<feature type="transmembrane region" description="Helical" evidence="16">
    <location>
        <begin position="258"/>
        <end position="277"/>
    </location>
</feature>
<dbReference type="PROSITE" id="PS52012">
    <property type="entry name" value="CFEM"/>
    <property type="match status" value="1"/>
</dbReference>
<dbReference type="PANTHER" id="PTHR33048:SF143">
    <property type="entry name" value="EXTRACELLULAR MEMBRANE PROTEIN CFEM DOMAIN-CONTAINING PROTEIN-RELATED"/>
    <property type="match status" value="1"/>
</dbReference>
<feature type="region of interest" description="Disordered" evidence="15">
    <location>
        <begin position="364"/>
        <end position="434"/>
    </location>
</feature>
<dbReference type="GO" id="GO:0098552">
    <property type="term" value="C:side of membrane"/>
    <property type="evidence" value="ECO:0007669"/>
    <property type="project" value="UniProtKB-KW"/>
</dbReference>
<evidence type="ECO:0000256" key="10">
    <source>
        <dbReference type="ARBA" id="ARBA00023136"/>
    </source>
</evidence>
<accession>A0A0U1LL22</accession>
<dbReference type="Pfam" id="PF05730">
    <property type="entry name" value="CFEM"/>
    <property type="match status" value="1"/>
</dbReference>
<feature type="transmembrane region" description="Helical" evidence="16">
    <location>
        <begin position="130"/>
        <end position="149"/>
    </location>
</feature>
<feature type="disulfide bond" evidence="14">
    <location>
        <begin position="31"/>
        <end position="62"/>
    </location>
</feature>
<keyword evidence="14" id="KW-0349">Heme</keyword>
<evidence type="ECO:0000256" key="15">
    <source>
        <dbReference type="SAM" id="MobiDB-lite"/>
    </source>
</evidence>
<feature type="binding site" description="axial binding residue" evidence="14">
    <location>
        <position position="45"/>
    </location>
    <ligand>
        <name>heme</name>
        <dbReference type="ChEBI" id="CHEBI:30413"/>
    </ligand>
    <ligandPart>
        <name>Fe</name>
        <dbReference type="ChEBI" id="CHEBI:18248"/>
    </ligandPart>
</feature>
<evidence type="ECO:0000313" key="19">
    <source>
        <dbReference type="EMBL" id="CRG83645.1"/>
    </source>
</evidence>
<keyword evidence="10 16" id="KW-0472">Membrane</keyword>
<keyword evidence="14" id="KW-0479">Metal-binding</keyword>
<dbReference type="OrthoDB" id="2496787at2759"/>
<dbReference type="InterPro" id="IPR008427">
    <property type="entry name" value="Extracellular_membr_CFEM_dom"/>
</dbReference>
<reference evidence="19 20" key="1">
    <citation type="submission" date="2015-04" db="EMBL/GenBank/DDBJ databases">
        <authorList>
            <person name="Syromyatnikov M.Y."/>
            <person name="Popov V.N."/>
        </authorList>
    </citation>
    <scope>NUCLEOTIDE SEQUENCE [LARGE SCALE GENOMIC DNA]</scope>
    <source>
        <strain evidence="19">WF-38-12</strain>
    </source>
</reference>
<dbReference type="Proteomes" id="UP000054383">
    <property type="component" value="Unassembled WGS sequence"/>
</dbReference>
<name>A0A0U1LL22_TALIS</name>
<keyword evidence="5" id="KW-0964">Secreted</keyword>
<feature type="transmembrane region" description="Helical" evidence="16">
    <location>
        <begin position="327"/>
        <end position="350"/>
    </location>
</feature>
<evidence type="ECO:0000256" key="5">
    <source>
        <dbReference type="ARBA" id="ARBA00022525"/>
    </source>
</evidence>
<evidence type="ECO:0000256" key="14">
    <source>
        <dbReference type="PROSITE-ProRule" id="PRU01356"/>
    </source>
</evidence>
<organism evidence="19 20">
    <name type="scientific">Talaromyces islandicus</name>
    <name type="common">Penicillium islandicum</name>
    <dbReference type="NCBI Taxonomy" id="28573"/>
    <lineage>
        <taxon>Eukaryota</taxon>
        <taxon>Fungi</taxon>
        <taxon>Dikarya</taxon>
        <taxon>Ascomycota</taxon>
        <taxon>Pezizomycotina</taxon>
        <taxon>Eurotiomycetes</taxon>
        <taxon>Eurotiomycetidae</taxon>
        <taxon>Eurotiales</taxon>
        <taxon>Trichocomaceae</taxon>
        <taxon>Talaromyces</taxon>
        <taxon>Talaromyces sect. Islandici</taxon>
    </lineage>
</organism>
<feature type="transmembrane region" description="Helical" evidence="16">
    <location>
        <begin position="206"/>
        <end position="227"/>
    </location>
</feature>
<evidence type="ECO:0000256" key="13">
    <source>
        <dbReference type="ARBA" id="ARBA00038359"/>
    </source>
</evidence>
<evidence type="ECO:0000256" key="6">
    <source>
        <dbReference type="ARBA" id="ARBA00022622"/>
    </source>
</evidence>
<dbReference type="InterPro" id="IPR052337">
    <property type="entry name" value="SAT4-like"/>
</dbReference>
<feature type="signal peptide" evidence="17">
    <location>
        <begin position="1"/>
        <end position="18"/>
    </location>
</feature>
<keyword evidence="14" id="KW-0408">Iron</keyword>
<feature type="transmembrane region" description="Helical" evidence="16">
    <location>
        <begin position="172"/>
        <end position="194"/>
    </location>
</feature>
<evidence type="ECO:0000256" key="12">
    <source>
        <dbReference type="ARBA" id="ARBA00023288"/>
    </source>
</evidence>
<keyword evidence="8 17" id="KW-0732">Signal</keyword>
<feature type="compositionally biased region" description="Polar residues" evidence="15">
    <location>
        <begin position="364"/>
        <end position="394"/>
    </location>
</feature>
<evidence type="ECO:0000259" key="18">
    <source>
        <dbReference type="PROSITE" id="PS52012"/>
    </source>
</evidence>
<gene>
    <name evidence="19" type="ORF">PISL3812_01000</name>
</gene>
<evidence type="ECO:0000256" key="1">
    <source>
        <dbReference type="ARBA" id="ARBA00004141"/>
    </source>
</evidence>
<evidence type="ECO:0000256" key="17">
    <source>
        <dbReference type="SAM" id="SignalP"/>
    </source>
</evidence>
<keyword evidence="7 16" id="KW-0812">Transmembrane</keyword>
<keyword evidence="11 14" id="KW-1015">Disulfide bond</keyword>
<dbReference type="Pfam" id="PF20684">
    <property type="entry name" value="Fung_rhodopsin"/>
    <property type="match status" value="1"/>
</dbReference>
<dbReference type="SMART" id="SM00747">
    <property type="entry name" value="CFEM"/>
    <property type="match status" value="1"/>
</dbReference>
<feature type="chain" id="PRO_5006711061" description="CFEM domain-containing protein" evidence="17">
    <location>
        <begin position="19"/>
        <end position="434"/>
    </location>
</feature>
<dbReference type="EMBL" id="CVMT01000001">
    <property type="protein sequence ID" value="CRG83645.1"/>
    <property type="molecule type" value="Genomic_DNA"/>
</dbReference>